<organism evidence="2">
    <name type="scientific">marine sediment metagenome</name>
    <dbReference type="NCBI Taxonomy" id="412755"/>
    <lineage>
        <taxon>unclassified sequences</taxon>
        <taxon>metagenomes</taxon>
        <taxon>ecological metagenomes</taxon>
    </lineage>
</organism>
<evidence type="ECO:0000256" key="1">
    <source>
        <dbReference type="SAM" id="MobiDB-lite"/>
    </source>
</evidence>
<evidence type="ECO:0000313" key="2">
    <source>
        <dbReference type="EMBL" id="KKN84375.1"/>
    </source>
</evidence>
<proteinExistence type="predicted"/>
<evidence type="ECO:0008006" key="3">
    <source>
        <dbReference type="Google" id="ProtNLM"/>
    </source>
</evidence>
<reference evidence="2" key="1">
    <citation type="journal article" date="2015" name="Nature">
        <title>Complex archaea that bridge the gap between prokaryotes and eukaryotes.</title>
        <authorList>
            <person name="Spang A."/>
            <person name="Saw J.H."/>
            <person name="Jorgensen S.L."/>
            <person name="Zaremba-Niedzwiedzka K."/>
            <person name="Martijn J."/>
            <person name="Lind A.E."/>
            <person name="van Eijk R."/>
            <person name="Schleper C."/>
            <person name="Guy L."/>
            <person name="Ettema T.J."/>
        </authorList>
    </citation>
    <scope>NUCLEOTIDE SEQUENCE</scope>
</reference>
<sequence>MKTKLAFILSLALAPAVFADEMKGMEMKQSMPMGNMKMEQSGSTAKTAKATGTVRNIDEERGTVTIAHGPVPELDWPPMTMGFKATPEQLEQLGEGDEVEFEFASQGMDSSITSIKQR</sequence>
<dbReference type="Pfam" id="PF11604">
    <property type="entry name" value="CusF_Ec"/>
    <property type="match status" value="1"/>
</dbReference>
<dbReference type="InterPro" id="IPR042230">
    <property type="entry name" value="CusF_sf"/>
</dbReference>
<dbReference type="InterPro" id="IPR021647">
    <property type="entry name" value="CusF_Ec"/>
</dbReference>
<dbReference type="Gene3D" id="2.40.50.320">
    <property type="entry name" value="Copper binding periplasmic protein CusF"/>
    <property type="match status" value="1"/>
</dbReference>
<dbReference type="EMBL" id="LAZR01000172">
    <property type="protein sequence ID" value="KKN84375.1"/>
    <property type="molecule type" value="Genomic_DNA"/>
</dbReference>
<accession>A0A0F9TTL9</accession>
<gene>
    <name evidence="2" type="ORF">LCGC14_0290370</name>
</gene>
<dbReference type="AlphaFoldDB" id="A0A0F9TTL9"/>
<feature type="region of interest" description="Disordered" evidence="1">
    <location>
        <begin position="35"/>
        <end position="59"/>
    </location>
</feature>
<comment type="caution">
    <text evidence="2">The sequence shown here is derived from an EMBL/GenBank/DDBJ whole genome shotgun (WGS) entry which is preliminary data.</text>
</comment>
<protein>
    <recommendedName>
        <fullName evidence="3">Copper-binding protein</fullName>
    </recommendedName>
</protein>
<feature type="compositionally biased region" description="Low complexity" evidence="1">
    <location>
        <begin position="41"/>
        <end position="53"/>
    </location>
</feature>
<name>A0A0F9TTL9_9ZZZZ</name>